<gene>
    <name evidence="2" type="ORF">PanWU01x14_123150</name>
</gene>
<keyword evidence="3" id="KW-1185">Reference proteome</keyword>
<organism evidence="2 3">
    <name type="scientific">Parasponia andersonii</name>
    <name type="common">Sponia andersonii</name>
    <dbReference type="NCBI Taxonomy" id="3476"/>
    <lineage>
        <taxon>Eukaryota</taxon>
        <taxon>Viridiplantae</taxon>
        <taxon>Streptophyta</taxon>
        <taxon>Embryophyta</taxon>
        <taxon>Tracheophyta</taxon>
        <taxon>Spermatophyta</taxon>
        <taxon>Magnoliopsida</taxon>
        <taxon>eudicotyledons</taxon>
        <taxon>Gunneridae</taxon>
        <taxon>Pentapetalae</taxon>
        <taxon>rosids</taxon>
        <taxon>fabids</taxon>
        <taxon>Rosales</taxon>
        <taxon>Cannabaceae</taxon>
        <taxon>Parasponia</taxon>
    </lineage>
</organism>
<keyword evidence="1" id="KW-1133">Transmembrane helix</keyword>
<proteinExistence type="predicted"/>
<evidence type="ECO:0000313" key="2">
    <source>
        <dbReference type="EMBL" id="PON64603.1"/>
    </source>
</evidence>
<name>A0A2P5CU69_PARAD</name>
<protein>
    <submittedName>
        <fullName evidence="2">Uncharacterized protein</fullName>
    </submittedName>
</protein>
<dbReference type="AlphaFoldDB" id="A0A2P5CU69"/>
<keyword evidence="1" id="KW-0812">Transmembrane</keyword>
<comment type="caution">
    <text evidence="2">The sequence shown here is derived from an EMBL/GenBank/DDBJ whole genome shotgun (WGS) entry which is preliminary data.</text>
</comment>
<evidence type="ECO:0000313" key="3">
    <source>
        <dbReference type="Proteomes" id="UP000237105"/>
    </source>
</evidence>
<dbReference type="EMBL" id="JXTB01000094">
    <property type="protein sequence ID" value="PON64603.1"/>
    <property type="molecule type" value="Genomic_DNA"/>
</dbReference>
<reference evidence="3" key="1">
    <citation type="submission" date="2016-06" db="EMBL/GenBank/DDBJ databases">
        <title>Parallel loss of symbiosis genes in relatives of nitrogen-fixing non-legume Parasponia.</title>
        <authorList>
            <person name="Van Velzen R."/>
            <person name="Holmer R."/>
            <person name="Bu F."/>
            <person name="Rutten L."/>
            <person name="Van Zeijl A."/>
            <person name="Liu W."/>
            <person name="Santuari L."/>
            <person name="Cao Q."/>
            <person name="Sharma T."/>
            <person name="Shen D."/>
            <person name="Roswanjaya Y."/>
            <person name="Wardhani T."/>
            <person name="Kalhor M.S."/>
            <person name="Jansen J."/>
            <person name="Van den Hoogen J."/>
            <person name="Gungor B."/>
            <person name="Hartog M."/>
            <person name="Hontelez J."/>
            <person name="Verver J."/>
            <person name="Yang W.-C."/>
            <person name="Schijlen E."/>
            <person name="Repin R."/>
            <person name="Schilthuizen M."/>
            <person name="Schranz E."/>
            <person name="Heidstra R."/>
            <person name="Miyata K."/>
            <person name="Fedorova E."/>
            <person name="Kohlen W."/>
            <person name="Bisseling T."/>
            <person name="Smit S."/>
            <person name="Geurts R."/>
        </authorList>
    </citation>
    <scope>NUCLEOTIDE SEQUENCE [LARGE SCALE GENOMIC DNA]</scope>
    <source>
        <strain evidence="3">cv. WU1-14</strain>
    </source>
</reference>
<evidence type="ECO:0000256" key="1">
    <source>
        <dbReference type="SAM" id="Phobius"/>
    </source>
</evidence>
<dbReference type="Proteomes" id="UP000237105">
    <property type="component" value="Unassembled WGS sequence"/>
</dbReference>
<keyword evidence="1" id="KW-0472">Membrane</keyword>
<accession>A0A2P5CU69</accession>
<sequence>MTNQHSVIRNGVWFRNFIKQFLGFFHFPWLFGIPGIEFQVTVVFATILSNTLRAEPKSPNRMYLVINLFDETISPDPS</sequence>
<feature type="transmembrane region" description="Helical" evidence="1">
    <location>
        <begin position="29"/>
        <end position="52"/>
    </location>
</feature>